<reference evidence="2 3" key="1">
    <citation type="submission" date="2023-03" db="EMBL/GenBank/DDBJ databases">
        <title>Strain YYF002 represents a novel species in the genus Winogradskyella isolated from seawater.</title>
        <authorList>
            <person name="Fu Z.-Y."/>
        </authorList>
    </citation>
    <scope>NUCLEOTIDE SEQUENCE [LARGE SCALE GENOMIC DNA]</scope>
    <source>
        <strain evidence="2 3">YYF002</strain>
    </source>
</reference>
<dbReference type="InterPro" id="IPR005625">
    <property type="entry name" value="PepSY-ass_TM"/>
</dbReference>
<keyword evidence="1" id="KW-0472">Membrane</keyword>
<proteinExistence type="predicted"/>
<keyword evidence="3" id="KW-1185">Reference proteome</keyword>
<feature type="transmembrane region" description="Helical" evidence="1">
    <location>
        <begin position="150"/>
        <end position="171"/>
    </location>
</feature>
<dbReference type="Pfam" id="PF03929">
    <property type="entry name" value="PepSY_TM"/>
    <property type="match status" value="1"/>
</dbReference>
<dbReference type="Proteomes" id="UP001529085">
    <property type="component" value="Unassembled WGS sequence"/>
</dbReference>
<sequence length="182" mass="21004">MKSKNKSLAKSVRWYRKWHRYIAMSLLVFIAIISLSGILLAWKDELQLKPPSEKSGNTTLELLPLSKIESIAVNHIKDANLDATINRIDYRPRKGIAKVRFETHFTELQIDCYTGKILSEKTRTADIIEMIHDGSIVDFLFNSESKSVKLIYSSLIGFGLLFLSFSGFWLWKKPKQIKRNKI</sequence>
<evidence type="ECO:0000256" key="1">
    <source>
        <dbReference type="SAM" id="Phobius"/>
    </source>
</evidence>
<name>A0ABT6G3M7_9FLAO</name>
<evidence type="ECO:0000313" key="2">
    <source>
        <dbReference type="EMBL" id="MDG4716653.1"/>
    </source>
</evidence>
<keyword evidence="1" id="KW-1133">Transmembrane helix</keyword>
<protein>
    <submittedName>
        <fullName evidence="2">PepSY-associated TM helix domain-containing protein</fullName>
    </submittedName>
</protein>
<comment type="caution">
    <text evidence="2">The sequence shown here is derived from an EMBL/GenBank/DDBJ whole genome shotgun (WGS) entry which is preliminary data.</text>
</comment>
<dbReference type="RefSeq" id="WP_278006094.1">
    <property type="nucleotide sequence ID" value="NZ_JARSBN010000006.1"/>
</dbReference>
<accession>A0ABT6G3M7</accession>
<organism evidence="2 3">
    <name type="scientific">Winogradskyella marincola</name>
    <dbReference type="NCBI Taxonomy" id="3037795"/>
    <lineage>
        <taxon>Bacteria</taxon>
        <taxon>Pseudomonadati</taxon>
        <taxon>Bacteroidota</taxon>
        <taxon>Flavobacteriia</taxon>
        <taxon>Flavobacteriales</taxon>
        <taxon>Flavobacteriaceae</taxon>
        <taxon>Winogradskyella</taxon>
    </lineage>
</organism>
<gene>
    <name evidence="2" type="ORF">P7122_12270</name>
</gene>
<keyword evidence="1" id="KW-0812">Transmembrane</keyword>
<evidence type="ECO:0000313" key="3">
    <source>
        <dbReference type="Proteomes" id="UP001529085"/>
    </source>
</evidence>
<feature type="transmembrane region" description="Helical" evidence="1">
    <location>
        <begin position="21"/>
        <end position="42"/>
    </location>
</feature>
<dbReference type="EMBL" id="JARSBN010000006">
    <property type="protein sequence ID" value="MDG4716653.1"/>
    <property type="molecule type" value="Genomic_DNA"/>
</dbReference>